<dbReference type="PRINTS" id="PR01010">
    <property type="entry name" value="FLGPRINGFLGI"/>
</dbReference>
<keyword evidence="4" id="KW-0732">Signal</keyword>
<proteinExistence type="inferred from homology"/>
<dbReference type="PANTHER" id="PTHR30381:SF0">
    <property type="entry name" value="FLAGELLAR P-RING PROTEIN"/>
    <property type="match status" value="1"/>
</dbReference>
<dbReference type="EMBL" id="FMTP01000009">
    <property type="protein sequence ID" value="SCW94677.1"/>
    <property type="molecule type" value="Genomic_DNA"/>
</dbReference>
<dbReference type="AlphaFoldDB" id="A0A1G4UMD9"/>
<keyword evidence="6 8" id="KW-0975">Bacterial flagellum</keyword>
<dbReference type="GO" id="GO:0005198">
    <property type="term" value="F:structural molecule activity"/>
    <property type="evidence" value="ECO:0007669"/>
    <property type="project" value="InterPro"/>
</dbReference>
<dbReference type="GO" id="GO:0009428">
    <property type="term" value="C:bacterial-type flagellum basal body, distal rod, P ring"/>
    <property type="evidence" value="ECO:0007669"/>
    <property type="project" value="InterPro"/>
</dbReference>
<sequence>MKGGMARRGLLGRGIVGRGFGAFVMLLALAPSGEAANRIKDISSVQGVRDNQLIGYGLVIGLQGTGDTLRNSPFTEQAMQSMLDRLGISTRGVPLRSRNVAAVAVTANLPSFAGVGGRIDVNVASMGDATSLKGGTLLITPLNSADGQTYAVAQGQLAVTGYTAAGEAESVTQGVPTAARIPNGALVEKPAPGELAELPHYVLELSNPDFATAARVADVINARFGNITTDNGKIGGPVRPIAMARDQRSVVVQRPPRISAARFLAMVGDLAVETDAPARVVVDQRSGTVVIGRNVKISTVAVTQGNLTVRVTETPQVSQPAPFSYGETVVVPNTEVQVEQDGGYLSVVRGPDLDTLVQGLNRMGMRPTDIISVLQAIKTAGALQAELVIQ</sequence>
<organism evidence="9 10">
    <name type="scientific">Ancylobacter rudongensis</name>
    <dbReference type="NCBI Taxonomy" id="177413"/>
    <lineage>
        <taxon>Bacteria</taxon>
        <taxon>Pseudomonadati</taxon>
        <taxon>Pseudomonadota</taxon>
        <taxon>Alphaproteobacteria</taxon>
        <taxon>Hyphomicrobiales</taxon>
        <taxon>Xanthobacteraceae</taxon>
        <taxon>Ancylobacter</taxon>
    </lineage>
</organism>
<evidence type="ECO:0000256" key="5">
    <source>
        <dbReference type="ARBA" id="ARBA00022764"/>
    </source>
</evidence>
<dbReference type="STRING" id="177413.SAMN05660859_4132"/>
<evidence type="ECO:0000256" key="3">
    <source>
        <dbReference type="ARBA" id="ARBA00019515"/>
    </source>
</evidence>
<dbReference type="HAMAP" id="MF_00416">
    <property type="entry name" value="FlgI"/>
    <property type="match status" value="1"/>
</dbReference>
<evidence type="ECO:0000313" key="9">
    <source>
        <dbReference type="EMBL" id="SCW94677.1"/>
    </source>
</evidence>
<protein>
    <recommendedName>
        <fullName evidence="3 8">Flagellar P-ring protein</fullName>
    </recommendedName>
    <alternativeName>
        <fullName evidence="7 8">Basal body P-ring protein</fullName>
    </alternativeName>
</protein>
<dbReference type="NCBIfam" id="NF009430">
    <property type="entry name" value="PRK12789.1"/>
    <property type="match status" value="1"/>
</dbReference>
<accession>A0A1G4UMD9</accession>
<comment type="function">
    <text evidence="1 8">Assembles around the rod to form the L-ring and probably protects the motor/basal body from shearing forces during rotation.</text>
</comment>
<name>A0A1G4UMD9_9HYPH</name>
<evidence type="ECO:0000256" key="4">
    <source>
        <dbReference type="ARBA" id="ARBA00022729"/>
    </source>
</evidence>
<dbReference type="Proteomes" id="UP000198889">
    <property type="component" value="Unassembled WGS sequence"/>
</dbReference>
<dbReference type="GO" id="GO:0030288">
    <property type="term" value="C:outer membrane-bounded periplasmic space"/>
    <property type="evidence" value="ECO:0007669"/>
    <property type="project" value="InterPro"/>
</dbReference>
<comment type="similarity">
    <text evidence="8">Belongs to the FlgI family.</text>
</comment>
<keyword evidence="10" id="KW-1185">Reference proteome</keyword>
<dbReference type="NCBIfam" id="NF003676">
    <property type="entry name" value="PRK05303.1"/>
    <property type="match status" value="1"/>
</dbReference>
<comment type="subunit">
    <text evidence="8">The basal body constitutes a major portion of the flagellar organelle and consists of four rings (L,P,S, and M) mounted on a central rod.</text>
</comment>
<dbReference type="GO" id="GO:0071973">
    <property type="term" value="P:bacterial-type flagellum-dependent cell motility"/>
    <property type="evidence" value="ECO:0007669"/>
    <property type="project" value="InterPro"/>
</dbReference>
<evidence type="ECO:0000256" key="7">
    <source>
        <dbReference type="ARBA" id="ARBA00032344"/>
    </source>
</evidence>
<dbReference type="InterPro" id="IPR001782">
    <property type="entry name" value="Flag_FlgI"/>
</dbReference>
<gene>
    <name evidence="8" type="primary">flgI</name>
    <name evidence="9" type="ORF">SAMN05660859_4132</name>
</gene>
<reference evidence="10" key="1">
    <citation type="submission" date="2016-10" db="EMBL/GenBank/DDBJ databases">
        <authorList>
            <person name="Varghese N."/>
            <person name="Submissions S."/>
        </authorList>
    </citation>
    <scope>NUCLEOTIDE SEQUENCE [LARGE SCALE GENOMIC DNA]</scope>
    <source>
        <strain evidence="10">CGMCC 1.1761</strain>
    </source>
</reference>
<keyword evidence="9" id="KW-0969">Cilium</keyword>
<keyword evidence="5" id="KW-0574">Periplasm</keyword>
<dbReference type="PANTHER" id="PTHR30381">
    <property type="entry name" value="FLAGELLAR P-RING PERIPLASMIC PROTEIN FLGI"/>
    <property type="match status" value="1"/>
</dbReference>
<evidence type="ECO:0000256" key="8">
    <source>
        <dbReference type="HAMAP-Rule" id="MF_00416"/>
    </source>
</evidence>
<evidence type="ECO:0000256" key="1">
    <source>
        <dbReference type="ARBA" id="ARBA00002591"/>
    </source>
</evidence>
<evidence type="ECO:0000256" key="6">
    <source>
        <dbReference type="ARBA" id="ARBA00023143"/>
    </source>
</evidence>
<evidence type="ECO:0000313" key="10">
    <source>
        <dbReference type="Proteomes" id="UP000198889"/>
    </source>
</evidence>
<keyword evidence="9" id="KW-0966">Cell projection</keyword>
<keyword evidence="9" id="KW-0282">Flagellum</keyword>
<dbReference type="Pfam" id="PF02119">
    <property type="entry name" value="FlgI"/>
    <property type="match status" value="1"/>
</dbReference>
<comment type="subcellular location">
    <subcellularLocation>
        <location evidence="2 8">Bacterial flagellum basal body</location>
    </subcellularLocation>
</comment>
<evidence type="ECO:0000256" key="2">
    <source>
        <dbReference type="ARBA" id="ARBA00004117"/>
    </source>
</evidence>